<evidence type="ECO:0008006" key="2">
    <source>
        <dbReference type="Google" id="ProtNLM"/>
    </source>
</evidence>
<organism evidence="1">
    <name type="scientific">Medicago truncatula</name>
    <name type="common">Barrel medic</name>
    <name type="synonym">Medicago tribuloides</name>
    <dbReference type="NCBI Taxonomy" id="3880"/>
    <lineage>
        <taxon>Eukaryota</taxon>
        <taxon>Viridiplantae</taxon>
        <taxon>Streptophyta</taxon>
        <taxon>Embryophyta</taxon>
        <taxon>Tracheophyta</taxon>
        <taxon>Spermatophyta</taxon>
        <taxon>Magnoliopsida</taxon>
        <taxon>eudicotyledons</taxon>
        <taxon>Gunneridae</taxon>
        <taxon>Pentapetalae</taxon>
        <taxon>rosids</taxon>
        <taxon>fabids</taxon>
        <taxon>Fabales</taxon>
        <taxon>Fabaceae</taxon>
        <taxon>Papilionoideae</taxon>
        <taxon>50 kb inversion clade</taxon>
        <taxon>NPAAA clade</taxon>
        <taxon>Hologalegina</taxon>
        <taxon>IRL clade</taxon>
        <taxon>Trifolieae</taxon>
        <taxon>Medicago</taxon>
    </lineage>
</organism>
<dbReference type="PANTHER" id="PTHR34467">
    <property type="entry name" value="TRANSMEMBRANE PROTEIN"/>
    <property type="match status" value="1"/>
</dbReference>
<comment type="caution">
    <text evidence="1">The sequence shown here is derived from an EMBL/GenBank/DDBJ whole genome shotgun (WGS) entry which is preliminary data.</text>
</comment>
<dbReference type="PANTHER" id="PTHR34467:SF3">
    <property type="entry name" value="PROTEIN, PUTATIVE-RELATED"/>
    <property type="match status" value="1"/>
</dbReference>
<dbReference type="Proteomes" id="UP000265566">
    <property type="component" value="Chromosome 8"/>
</dbReference>
<dbReference type="AlphaFoldDB" id="A0A396GQR8"/>
<accession>A0A396GQR8</accession>
<proteinExistence type="predicted"/>
<reference evidence="1" key="1">
    <citation type="journal article" date="2018" name="Nat. Plants">
        <title>Whole-genome landscape of Medicago truncatula symbiotic genes.</title>
        <authorList>
            <person name="Pecrix Y."/>
            <person name="Gamas P."/>
            <person name="Carrere S."/>
        </authorList>
    </citation>
    <scope>NUCLEOTIDE SEQUENCE</scope>
    <source>
        <tissue evidence="1">Leaves</tissue>
    </source>
</reference>
<dbReference type="EMBL" id="PSQE01000008">
    <property type="protein sequence ID" value="RHN43506.1"/>
    <property type="molecule type" value="Genomic_DNA"/>
</dbReference>
<evidence type="ECO:0000313" key="1">
    <source>
        <dbReference type="EMBL" id="RHN43506.1"/>
    </source>
</evidence>
<protein>
    <recommendedName>
        <fullName evidence="2">Transmembrane protein</fullName>
    </recommendedName>
</protein>
<sequence length="103" mass="11972">MSIYILTYFKKHNIIPLASFKLAIFNFMDPQLRISIVIFFLLFVELYPARVNSLRIISADIVKPSTEVSFEMKGRLLMKVDTDDYKEYDSNHKNDQGKGKPHG</sequence>
<name>A0A396GQR8_MEDTR</name>
<gene>
    <name evidence="1" type="ORF">MtrunA17_Chr8g0388641</name>
</gene>
<dbReference type="OrthoDB" id="1394479at2759"/>
<dbReference type="Gramene" id="rna50098">
    <property type="protein sequence ID" value="RHN43506.1"/>
    <property type="gene ID" value="gene50098"/>
</dbReference>